<dbReference type="GO" id="GO:0005985">
    <property type="term" value="P:sucrose metabolic process"/>
    <property type="evidence" value="ECO:0007669"/>
    <property type="project" value="InterPro"/>
</dbReference>
<keyword evidence="3" id="KW-0328">Glycosyltransferase</keyword>
<comment type="similarity">
    <text evidence="1">Belongs to the glycosyltransferase 1 family. Plant sucrose synthase subfamily.</text>
</comment>
<comment type="caution">
    <text evidence="7">The sequence shown here is derived from an EMBL/GenBank/DDBJ whole genome shotgun (WGS) entry which is preliminary data.</text>
</comment>
<evidence type="ECO:0000256" key="5">
    <source>
        <dbReference type="ARBA" id="ARBA00049030"/>
    </source>
</evidence>
<protein>
    <recommendedName>
        <fullName evidence="2">sucrose synthase</fullName>
        <ecNumber evidence="2">2.4.1.13</ecNumber>
    </recommendedName>
</protein>
<dbReference type="InterPro" id="IPR000368">
    <property type="entry name" value="Sucrose_synth_GT-B1"/>
</dbReference>
<dbReference type="Pfam" id="PF00862">
    <property type="entry name" value="GT-B_Sucrose_synth"/>
    <property type="match status" value="1"/>
</dbReference>
<feature type="domain" description="Sucrose synthase first GT-B" evidence="6">
    <location>
        <begin position="55"/>
        <end position="85"/>
    </location>
</feature>
<dbReference type="GO" id="GO:0016157">
    <property type="term" value="F:sucrose synthase activity"/>
    <property type="evidence" value="ECO:0007669"/>
    <property type="project" value="UniProtKB-EC"/>
</dbReference>
<dbReference type="AlphaFoldDB" id="A0A8X7WPM6"/>
<dbReference type="Proteomes" id="UP000886595">
    <property type="component" value="Unassembled WGS sequence"/>
</dbReference>
<proteinExistence type="inferred from homology"/>
<evidence type="ECO:0000256" key="4">
    <source>
        <dbReference type="ARBA" id="ARBA00022679"/>
    </source>
</evidence>
<organism evidence="7 8">
    <name type="scientific">Brassica carinata</name>
    <name type="common">Ethiopian mustard</name>
    <name type="synonym">Abyssinian cabbage</name>
    <dbReference type="NCBI Taxonomy" id="52824"/>
    <lineage>
        <taxon>Eukaryota</taxon>
        <taxon>Viridiplantae</taxon>
        <taxon>Streptophyta</taxon>
        <taxon>Embryophyta</taxon>
        <taxon>Tracheophyta</taxon>
        <taxon>Spermatophyta</taxon>
        <taxon>Magnoliopsida</taxon>
        <taxon>eudicotyledons</taxon>
        <taxon>Gunneridae</taxon>
        <taxon>Pentapetalae</taxon>
        <taxon>rosids</taxon>
        <taxon>malvids</taxon>
        <taxon>Brassicales</taxon>
        <taxon>Brassicaceae</taxon>
        <taxon>Brassiceae</taxon>
        <taxon>Brassica</taxon>
    </lineage>
</organism>
<dbReference type="Gene3D" id="3.40.50.2000">
    <property type="entry name" value="Glycogen Phosphorylase B"/>
    <property type="match status" value="1"/>
</dbReference>
<evidence type="ECO:0000313" key="7">
    <source>
        <dbReference type="EMBL" id="KAG2334006.1"/>
    </source>
</evidence>
<evidence type="ECO:0000256" key="2">
    <source>
        <dbReference type="ARBA" id="ARBA00012540"/>
    </source>
</evidence>
<dbReference type="InterPro" id="IPR012820">
    <property type="entry name" value="Sucrose_synthase_pln/cyn"/>
</dbReference>
<evidence type="ECO:0000256" key="1">
    <source>
        <dbReference type="ARBA" id="ARBA00005894"/>
    </source>
</evidence>
<accession>A0A8X7WPM6</accession>
<keyword evidence="4" id="KW-0808">Transferase</keyword>
<dbReference type="EC" id="2.4.1.13" evidence="2"/>
<evidence type="ECO:0000256" key="3">
    <source>
        <dbReference type="ARBA" id="ARBA00022676"/>
    </source>
</evidence>
<sequence length="85" mass="10132">MTWQRRKQQAEIEVFSPAIQAPLLIRCRPRRLPAPETVRSATVRLPPLSSWSPLLCTILHMLWKTKYPDSDIYWEDFDNKYHFSC</sequence>
<reference evidence="7 8" key="1">
    <citation type="submission" date="2020-02" db="EMBL/GenBank/DDBJ databases">
        <authorList>
            <person name="Ma Q."/>
            <person name="Huang Y."/>
            <person name="Song X."/>
            <person name="Pei D."/>
        </authorList>
    </citation>
    <scope>NUCLEOTIDE SEQUENCE [LARGE SCALE GENOMIC DNA]</scope>
    <source>
        <strain evidence="7">Sxm20200214</strain>
        <tissue evidence="7">Leaf</tissue>
    </source>
</reference>
<dbReference type="EMBL" id="JAAMPC010000001">
    <property type="protein sequence ID" value="KAG2334006.1"/>
    <property type="molecule type" value="Genomic_DNA"/>
</dbReference>
<evidence type="ECO:0000259" key="6">
    <source>
        <dbReference type="Pfam" id="PF00862"/>
    </source>
</evidence>
<keyword evidence="8" id="KW-1185">Reference proteome</keyword>
<dbReference type="PANTHER" id="PTHR45839">
    <property type="match status" value="1"/>
</dbReference>
<gene>
    <name evidence="7" type="ORF">Bca52824_005186</name>
</gene>
<comment type="catalytic activity">
    <reaction evidence="5">
        <text>an NDP-alpha-D-glucose + D-fructose = a ribonucleoside 5'-diphosphate + sucrose + H(+)</text>
        <dbReference type="Rhea" id="RHEA:16241"/>
        <dbReference type="ChEBI" id="CHEBI:15378"/>
        <dbReference type="ChEBI" id="CHEBI:17992"/>
        <dbReference type="ChEBI" id="CHEBI:37721"/>
        <dbReference type="ChEBI" id="CHEBI:57930"/>
        <dbReference type="ChEBI" id="CHEBI:76533"/>
        <dbReference type="EC" id="2.4.1.13"/>
    </reaction>
</comment>
<name>A0A8X7WPM6_BRACI</name>
<evidence type="ECO:0000313" key="8">
    <source>
        <dbReference type="Proteomes" id="UP000886595"/>
    </source>
</evidence>
<dbReference type="PANTHER" id="PTHR45839:SF13">
    <property type="entry name" value="SUCROSE SYNTHASE 3"/>
    <property type="match status" value="1"/>
</dbReference>